<dbReference type="EMBL" id="JACIJF010000007">
    <property type="protein sequence ID" value="MBB5711408.1"/>
    <property type="molecule type" value="Genomic_DNA"/>
</dbReference>
<feature type="transmembrane region" description="Helical" evidence="1">
    <location>
        <begin position="184"/>
        <end position="202"/>
    </location>
</feature>
<evidence type="ECO:0000256" key="1">
    <source>
        <dbReference type="SAM" id="Phobius"/>
    </source>
</evidence>
<dbReference type="AlphaFoldDB" id="A0A840YK12"/>
<protein>
    <recommendedName>
        <fullName evidence="4">Flippase-like domain-containing protein</fullName>
    </recommendedName>
</protein>
<feature type="transmembrane region" description="Helical" evidence="1">
    <location>
        <begin position="76"/>
        <end position="95"/>
    </location>
</feature>
<evidence type="ECO:0000313" key="3">
    <source>
        <dbReference type="Proteomes" id="UP000527143"/>
    </source>
</evidence>
<name>A0A840YK12_9SPHN</name>
<accession>A0A840YK12</accession>
<proteinExistence type="predicted"/>
<sequence length="317" mass="34155">MTSPVVEASVNTSVVEAPSLTAGPDLAGLEPVEKIKRRWPIFLGGALTLLMVAGLARELFDAGLVGLSKAAPTNPLFYIVFAIYYLGPPTFDYIIFRRLWRIPLAGMAALHKKRISNEVLFGYTGEAYFYAWARQRTQMVAAPFGAVKDVTILSAIAGNAVTLGVVALALPLGISLLTAIQQKAVLGSIAVIIGTSVPFMLFSKRVFSLPRGTLWWIFGVHCMRLIVGAISIALAWRFAMPDVALGTWLFLAAGRLLAWRLPLVPNKELVFATFAIMVIGQGQALSELMALIAGLALLCHVALIAGFGLHALIKRIL</sequence>
<keyword evidence="1" id="KW-0812">Transmembrane</keyword>
<gene>
    <name evidence="2" type="ORF">FHT02_002652</name>
</gene>
<dbReference type="Proteomes" id="UP000527143">
    <property type="component" value="Unassembled WGS sequence"/>
</dbReference>
<dbReference type="RefSeq" id="WP_343056943.1">
    <property type="nucleotide sequence ID" value="NZ_JACIJF010000007.1"/>
</dbReference>
<feature type="transmembrane region" description="Helical" evidence="1">
    <location>
        <begin position="39"/>
        <end position="56"/>
    </location>
</feature>
<evidence type="ECO:0008006" key="4">
    <source>
        <dbReference type="Google" id="ProtNLM"/>
    </source>
</evidence>
<feature type="transmembrane region" description="Helical" evidence="1">
    <location>
        <begin position="288"/>
        <end position="313"/>
    </location>
</feature>
<keyword evidence="1" id="KW-1133">Transmembrane helix</keyword>
<reference evidence="2 3" key="1">
    <citation type="submission" date="2020-08" db="EMBL/GenBank/DDBJ databases">
        <title>Genomic Encyclopedia of Type Strains, Phase IV (KMG-IV): sequencing the most valuable type-strain genomes for metagenomic binning, comparative biology and taxonomic classification.</title>
        <authorList>
            <person name="Goeker M."/>
        </authorList>
    </citation>
    <scope>NUCLEOTIDE SEQUENCE [LARGE SCALE GENOMIC DNA]</scope>
    <source>
        <strain evidence="2 3">DSM 26736</strain>
    </source>
</reference>
<organism evidence="2 3">
    <name type="scientific">Sphingomonas xinjiangensis</name>
    <dbReference type="NCBI Taxonomy" id="643568"/>
    <lineage>
        <taxon>Bacteria</taxon>
        <taxon>Pseudomonadati</taxon>
        <taxon>Pseudomonadota</taxon>
        <taxon>Alphaproteobacteria</taxon>
        <taxon>Sphingomonadales</taxon>
        <taxon>Sphingomonadaceae</taxon>
        <taxon>Sphingomonas</taxon>
    </lineage>
</organism>
<comment type="caution">
    <text evidence="2">The sequence shown here is derived from an EMBL/GenBank/DDBJ whole genome shotgun (WGS) entry which is preliminary data.</text>
</comment>
<keyword evidence="1" id="KW-0472">Membrane</keyword>
<feature type="transmembrane region" description="Helical" evidence="1">
    <location>
        <begin position="152"/>
        <end position="177"/>
    </location>
</feature>
<feature type="transmembrane region" description="Helical" evidence="1">
    <location>
        <begin position="214"/>
        <end position="236"/>
    </location>
</feature>
<keyword evidence="3" id="KW-1185">Reference proteome</keyword>
<evidence type="ECO:0000313" key="2">
    <source>
        <dbReference type="EMBL" id="MBB5711408.1"/>
    </source>
</evidence>